<sequence>MSQLKTVIELLQSASVDVKSEYEVILIGRDGNIRKDYESREQYLEGLIKTASQLL</sequence>
<accession>A0A9W3ZSU8</accession>
<reference evidence="1 2" key="1">
    <citation type="submission" date="2015-05" db="EMBL/GenBank/DDBJ databases">
        <title>Whole genome sequence of Bacillus thuringiensis serovar tolworthi Pasteur Institute Standard strain.</title>
        <authorList>
            <person name="Kanda K."/>
            <person name="Nakashima K."/>
            <person name="Nagano Y."/>
        </authorList>
    </citation>
    <scope>NUCLEOTIDE SEQUENCE [LARGE SCALE GENOMIC DNA]</scope>
    <source>
        <strain evidence="1 2">Pasteur Institute Standard strain</strain>
    </source>
</reference>
<evidence type="ECO:0000313" key="1">
    <source>
        <dbReference type="EMBL" id="BAR82254.1"/>
    </source>
</evidence>
<evidence type="ECO:0000313" key="2">
    <source>
        <dbReference type="Proteomes" id="UP000055316"/>
    </source>
</evidence>
<gene>
    <name evidence="1" type="ORF">KNN_01407</name>
</gene>
<protein>
    <submittedName>
        <fullName evidence="1">Uncharacterized protein</fullName>
    </submittedName>
</protein>
<dbReference type="EMBL" id="AP014864">
    <property type="protein sequence ID" value="BAR82254.1"/>
    <property type="molecule type" value="Genomic_DNA"/>
</dbReference>
<organism evidence="1 2">
    <name type="scientific">Bacillus thuringiensis subsp. tolworthi</name>
    <dbReference type="NCBI Taxonomy" id="1442"/>
    <lineage>
        <taxon>Bacteria</taxon>
        <taxon>Bacillati</taxon>
        <taxon>Bacillota</taxon>
        <taxon>Bacilli</taxon>
        <taxon>Bacillales</taxon>
        <taxon>Bacillaceae</taxon>
        <taxon>Bacillus</taxon>
        <taxon>Bacillus cereus group</taxon>
    </lineage>
</organism>
<dbReference type="RefSeq" id="WP_153598418.1">
    <property type="nucleotide sequence ID" value="NZ_AP014864.1"/>
</dbReference>
<name>A0A9W3ZSU8_BACTO</name>
<dbReference type="Proteomes" id="UP000055316">
    <property type="component" value="Chromosome"/>
</dbReference>
<proteinExistence type="predicted"/>
<dbReference type="AlphaFoldDB" id="A0A9W3ZSU8"/>